<evidence type="ECO:0000313" key="3">
    <source>
        <dbReference type="Proteomes" id="UP000037460"/>
    </source>
</evidence>
<dbReference type="EMBL" id="JWZX01003128">
    <property type="protein sequence ID" value="KOO24082.1"/>
    <property type="molecule type" value="Genomic_DNA"/>
</dbReference>
<proteinExistence type="predicted"/>
<feature type="region of interest" description="Disordered" evidence="1">
    <location>
        <begin position="177"/>
        <end position="208"/>
    </location>
</feature>
<protein>
    <submittedName>
        <fullName evidence="2">Uncharacterized protein</fullName>
    </submittedName>
</protein>
<evidence type="ECO:0000256" key="1">
    <source>
        <dbReference type="SAM" id="MobiDB-lite"/>
    </source>
</evidence>
<sequence>MSSIVGKEQQKLGLVYDDHHYKTDGRYERSPPSKLKAMYDYLPTEMVATSSKHIPMKICLVGENPESNCATLKSQVQCLGVYAKVPNRETNGYPMWKHVDADLCIACAKIDGNDGWVVAQYTTWHDDRQHKCMQLEGAAPPWSSKNSNTWQAWTGRQWDNATGIHCRPTYHGWGRDGVGQWSNTESSVSPPRMGSGSPKKKSPGGSPS</sequence>
<comment type="caution">
    <text evidence="2">The sequence shown here is derived from an EMBL/GenBank/DDBJ whole genome shotgun (WGS) entry which is preliminary data.</text>
</comment>
<feature type="compositionally biased region" description="Polar residues" evidence="1">
    <location>
        <begin position="180"/>
        <end position="189"/>
    </location>
</feature>
<accession>A0A0M0JCK5</accession>
<dbReference type="Proteomes" id="UP000037460">
    <property type="component" value="Unassembled WGS sequence"/>
</dbReference>
<reference evidence="3" key="1">
    <citation type="journal article" date="2015" name="PLoS Genet.">
        <title>Genome Sequence and Transcriptome Analyses of Chrysochromulina tobin: Metabolic Tools for Enhanced Algal Fitness in the Prominent Order Prymnesiales (Haptophyceae).</title>
        <authorList>
            <person name="Hovde B.T."/>
            <person name="Deodato C.R."/>
            <person name="Hunsperger H.M."/>
            <person name="Ryken S.A."/>
            <person name="Yost W."/>
            <person name="Jha R.K."/>
            <person name="Patterson J."/>
            <person name="Monnat R.J. Jr."/>
            <person name="Barlow S.B."/>
            <person name="Starkenburg S.R."/>
            <person name="Cattolico R.A."/>
        </authorList>
    </citation>
    <scope>NUCLEOTIDE SEQUENCE</scope>
    <source>
        <strain evidence="3">CCMP291</strain>
    </source>
</reference>
<evidence type="ECO:0000313" key="2">
    <source>
        <dbReference type="EMBL" id="KOO24082.1"/>
    </source>
</evidence>
<name>A0A0M0JCK5_9EUKA</name>
<organism evidence="2 3">
    <name type="scientific">Chrysochromulina tobinii</name>
    <dbReference type="NCBI Taxonomy" id="1460289"/>
    <lineage>
        <taxon>Eukaryota</taxon>
        <taxon>Haptista</taxon>
        <taxon>Haptophyta</taxon>
        <taxon>Prymnesiophyceae</taxon>
        <taxon>Prymnesiales</taxon>
        <taxon>Chrysochromulinaceae</taxon>
        <taxon>Chrysochromulina</taxon>
    </lineage>
</organism>
<gene>
    <name evidence="2" type="ORF">Ctob_003274</name>
</gene>
<dbReference type="AlphaFoldDB" id="A0A0M0JCK5"/>
<keyword evidence="3" id="KW-1185">Reference proteome</keyword>